<reference evidence="4 5" key="2">
    <citation type="submission" date="2024-02" db="EMBL/GenBank/DDBJ databases">
        <title>The Genome Sequence of Enterococcus sp. DIV0159.</title>
        <authorList>
            <person name="Earl A."/>
            <person name="Manson A."/>
            <person name="Gilmore M."/>
            <person name="Sanders J."/>
            <person name="Shea T."/>
            <person name="Howe W."/>
            <person name="Livny J."/>
            <person name="Cuomo C."/>
            <person name="Neafsey D."/>
            <person name="Birren B."/>
        </authorList>
    </citation>
    <scope>NUCLEOTIDE SEQUENCE [LARGE SCALE GENOMIC DNA]</scope>
    <source>
        <strain evidence="4 5">665A</strain>
    </source>
</reference>
<dbReference type="PRINTS" id="PR01346">
    <property type="entry name" value="HELNAPAPROT"/>
</dbReference>
<dbReference type="RefSeq" id="WP_207701088.1">
    <property type="nucleotide sequence ID" value="NZ_JAFREL020000005.1"/>
</dbReference>
<evidence type="ECO:0000313" key="5">
    <source>
        <dbReference type="Proteomes" id="UP000664357"/>
    </source>
</evidence>
<dbReference type="InterPro" id="IPR023188">
    <property type="entry name" value="DPS_DNA-bd_CS"/>
</dbReference>
<dbReference type="InterPro" id="IPR008331">
    <property type="entry name" value="Ferritin_DPS_dom"/>
</dbReference>
<organism evidence="4 5">
    <name type="scientific">Candidatus Enterococcus ferrettii</name>
    <dbReference type="NCBI Taxonomy" id="2815324"/>
    <lineage>
        <taxon>Bacteria</taxon>
        <taxon>Bacillati</taxon>
        <taxon>Bacillota</taxon>
        <taxon>Bacilli</taxon>
        <taxon>Lactobacillales</taxon>
        <taxon>Enterococcaceae</taxon>
        <taxon>Enterococcus</taxon>
    </lineage>
</organism>
<reference evidence="4 5" key="1">
    <citation type="submission" date="2021-03" db="EMBL/GenBank/DDBJ databases">
        <authorList>
            <person name="Gilmore M.S."/>
            <person name="Schwartzman J."/>
            <person name="Van Tyne D."/>
            <person name="Martin M."/>
            <person name="Earl A.M."/>
            <person name="Manson A.L."/>
            <person name="Straub T."/>
            <person name="Salamzade R."/>
            <person name="Saavedra J."/>
            <person name="Lebreton F."/>
            <person name="Prichula J."/>
            <person name="Schaufler K."/>
            <person name="Gaca A."/>
            <person name="Sgardioli B."/>
            <person name="Wagenaar J."/>
            <person name="Strong T."/>
        </authorList>
    </citation>
    <scope>NUCLEOTIDE SEQUENCE [LARGE SCALE GENOMIC DNA]</scope>
    <source>
        <strain evidence="4 5">665A</strain>
    </source>
</reference>
<dbReference type="Gene3D" id="1.20.1260.10">
    <property type="match status" value="1"/>
</dbReference>
<comment type="caution">
    <text evidence="4">The sequence shown here is derived from an EMBL/GenBank/DDBJ whole genome shotgun (WGS) entry which is preliminary data.</text>
</comment>
<sequence length="155" mass="17735">MKYGKTKEVLNQLVADLSQMSTVIHQTHWYMRGPEFLTLHPLMDDYMDEINDQLDVISERLITLDGSPYSTLREWADNTGIKDEVGSWDRTIPERMEVLVAGYRYLADLYQKGIDVSGEEGDDSTQDIFIAFKTDIEKKIWMLQAKLGKAPGVDA</sequence>
<feature type="domain" description="Ferritin/DPS" evidence="3">
    <location>
        <begin position="8"/>
        <end position="150"/>
    </location>
</feature>
<accession>A0ABV0EYD4</accession>
<dbReference type="InterPro" id="IPR012347">
    <property type="entry name" value="Ferritin-like"/>
</dbReference>
<dbReference type="Pfam" id="PF00210">
    <property type="entry name" value="Ferritin"/>
    <property type="match status" value="1"/>
</dbReference>
<dbReference type="PANTHER" id="PTHR42932">
    <property type="entry name" value="GENERAL STRESS PROTEIN 20U"/>
    <property type="match status" value="1"/>
</dbReference>
<dbReference type="PIRSF" id="PIRSF005900">
    <property type="entry name" value="Dps"/>
    <property type="match status" value="1"/>
</dbReference>
<dbReference type="Proteomes" id="UP000664357">
    <property type="component" value="Unassembled WGS sequence"/>
</dbReference>
<dbReference type="EMBL" id="JAFREL020000005">
    <property type="protein sequence ID" value="MEO1772593.1"/>
    <property type="molecule type" value="Genomic_DNA"/>
</dbReference>
<evidence type="ECO:0000256" key="1">
    <source>
        <dbReference type="ARBA" id="ARBA00009497"/>
    </source>
</evidence>
<dbReference type="SUPFAM" id="SSF47240">
    <property type="entry name" value="Ferritin-like"/>
    <property type="match status" value="1"/>
</dbReference>
<evidence type="ECO:0000313" key="4">
    <source>
        <dbReference type="EMBL" id="MEO1772593.1"/>
    </source>
</evidence>
<comment type="similarity">
    <text evidence="1 2">Belongs to the Dps family.</text>
</comment>
<proteinExistence type="inferred from homology"/>
<protein>
    <submittedName>
        <fullName evidence="4">Dps family protein</fullName>
    </submittedName>
</protein>
<evidence type="ECO:0000259" key="3">
    <source>
        <dbReference type="Pfam" id="PF00210"/>
    </source>
</evidence>
<dbReference type="InterPro" id="IPR002177">
    <property type="entry name" value="DPS_DNA-bd"/>
</dbReference>
<dbReference type="PANTHER" id="PTHR42932:SF1">
    <property type="entry name" value="GENERAL STRESS PROTEIN 20U"/>
    <property type="match status" value="1"/>
</dbReference>
<dbReference type="PROSITE" id="PS00818">
    <property type="entry name" value="DPS_1"/>
    <property type="match status" value="1"/>
</dbReference>
<dbReference type="InterPro" id="IPR009078">
    <property type="entry name" value="Ferritin-like_SF"/>
</dbReference>
<keyword evidence="5" id="KW-1185">Reference proteome</keyword>
<evidence type="ECO:0000256" key="2">
    <source>
        <dbReference type="RuleBase" id="RU003875"/>
    </source>
</evidence>
<name>A0ABV0EYD4_9ENTE</name>
<gene>
    <name evidence="4" type="ORF">JZO67_004575</name>
</gene>
<dbReference type="CDD" id="cd01043">
    <property type="entry name" value="DPS"/>
    <property type="match status" value="1"/>
</dbReference>